<feature type="transmembrane region" description="Helical" evidence="2">
    <location>
        <begin position="290"/>
        <end position="311"/>
    </location>
</feature>
<dbReference type="Pfam" id="PF01554">
    <property type="entry name" value="MatE"/>
    <property type="match status" value="2"/>
</dbReference>
<keyword evidence="2" id="KW-0812">Transmembrane</keyword>
<dbReference type="GO" id="GO:0015297">
    <property type="term" value="F:antiporter activity"/>
    <property type="evidence" value="ECO:0007669"/>
    <property type="project" value="InterPro"/>
</dbReference>
<dbReference type="GO" id="GO:0016020">
    <property type="term" value="C:membrane"/>
    <property type="evidence" value="ECO:0007669"/>
    <property type="project" value="InterPro"/>
</dbReference>
<evidence type="ECO:0000313" key="4">
    <source>
        <dbReference type="Proteomes" id="UP000649617"/>
    </source>
</evidence>
<organism evidence="3 4">
    <name type="scientific">Symbiodinium pilosum</name>
    <name type="common">Dinoflagellate</name>
    <dbReference type="NCBI Taxonomy" id="2952"/>
    <lineage>
        <taxon>Eukaryota</taxon>
        <taxon>Sar</taxon>
        <taxon>Alveolata</taxon>
        <taxon>Dinophyceae</taxon>
        <taxon>Suessiales</taxon>
        <taxon>Symbiodiniaceae</taxon>
        <taxon>Symbiodinium</taxon>
    </lineage>
</organism>
<accession>A0A812W7H1</accession>
<reference evidence="3" key="1">
    <citation type="submission" date="2021-02" db="EMBL/GenBank/DDBJ databases">
        <authorList>
            <person name="Dougan E. K."/>
            <person name="Rhodes N."/>
            <person name="Thang M."/>
            <person name="Chan C."/>
        </authorList>
    </citation>
    <scope>NUCLEOTIDE SEQUENCE</scope>
</reference>
<evidence type="ECO:0000256" key="2">
    <source>
        <dbReference type="SAM" id="Phobius"/>
    </source>
</evidence>
<feature type="transmembrane region" description="Helical" evidence="2">
    <location>
        <begin position="104"/>
        <end position="126"/>
    </location>
</feature>
<protein>
    <submittedName>
        <fullName evidence="3">DTX16 protein</fullName>
    </submittedName>
</protein>
<name>A0A812W7H1_SYMPI</name>
<keyword evidence="4" id="KW-1185">Reference proteome</keyword>
<proteinExistence type="inferred from homology"/>
<feature type="non-terminal residue" evidence="3">
    <location>
        <position position="1"/>
    </location>
</feature>
<feature type="non-terminal residue" evidence="3">
    <location>
        <position position="353"/>
    </location>
</feature>
<gene>
    <name evidence="3" type="primary">DTX16</name>
    <name evidence="3" type="ORF">SPIL2461_LOCUS18385</name>
</gene>
<sequence length="353" mass="37748">LVTTASTVIVGHLGERELAAVGLAISLANVSGYTVLVGLSSTLQTTAGQAFGAKNFEEVSLSLQRCLILCSIVLGAVGALWLNSKWLLVTTGQEEAIACLAATYLKYLFPGLCCYMVTICLENWLAAQRVTKMQGTGGVILLAGFVPLCWFLVHPMALGTDGAAIATSLGHLFLMLWMVGQTLLATRSSLTMSWQGLSRRAFTSWYPFLRLAVPSLFVISKRWATEIIVLLSGTLPDPEANLAAMTIFANTCAILSMPPLSLGCAGNTRVSNELGAGCPWAAHFAAKVNYSLGLCLASFLSAVMLTGRCFWLHLITREKEVLDHTKHILVICPLYVAFDCMCTVTNGALKGCG</sequence>
<keyword evidence="2" id="KW-0472">Membrane</keyword>
<dbReference type="Proteomes" id="UP000649617">
    <property type="component" value="Unassembled WGS sequence"/>
</dbReference>
<dbReference type="InterPro" id="IPR002528">
    <property type="entry name" value="MATE_fam"/>
</dbReference>
<dbReference type="GO" id="GO:0042910">
    <property type="term" value="F:xenobiotic transmembrane transporter activity"/>
    <property type="evidence" value="ECO:0007669"/>
    <property type="project" value="InterPro"/>
</dbReference>
<comment type="caution">
    <text evidence="3">The sequence shown here is derived from an EMBL/GenBank/DDBJ whole genome shotgun (WGS) entry which is preliminary data.</text>
</comment>
<dbReference type="NCBIfam" id="TIGR00797">
    <property type="entry name" value="matE"/>
    <property type="match status" value="1"/>
</dbReference>
<dbReference type="AlphaFoldDB" id="A0A812W7H1"/>
<dbReference type="PANTHER" id="PTHR11206">
    <property type="entry name" value="MULTIDRUG RESISTANCE PROTEIN"/>
    <property type="match status" value="1"/>
</dbReference>
<evidence type="ECO:0000313" key="3">
    <source>
        <dbReference type="EMBL" id="CAE7668812.1"/>
    </source>
</evidence>
<dbReference type="EMBL" id="CAJNIZ010043785">
    <property type="protein sequence ID" value="CAE7668812.1"/>
    <property type="molecule type" value="Genomic_DNA"/>
</dbReference>
<evidence type="ECO:0000256" key="1">
    <source>
        <dbReference type="ARBA" id="ARBA00010199"/>
    </source>
</evidence>
<feature type="transmembrane region" description="Helical" evidence="2">
    <location>
        <begin position="66"/>
        <end position="84"/>
    </location>
</feature>
<feature type="transmembrane region" description="Helical" evidence="2">
    <location>
        <begin position="163"/>
        <end position="184"/>
    </location>
</feature>
<keyword evidence="2" id="KW-1133">Transmembrane helix</keyword>
<comment type="similarity">
    <text evidence="1">Belongs to the multi antimicrobial extrusion (MATE) (TC 2.A.66.1) family.</text>
</comment>
<dbReference type="OrthoDB" id="2126698at2759"/>
<feature type="transmembrane region" description="Helical" evidence="2">
    <location>
        <begin position="138"/>
        <end position="157"/>
    </location>
</feature>